<gene>
    <name evidence="2" type="ORF">J2R98_000052</name>
</gene>
<keyword evidence="1" id="KW-1133">Transmembrane helix</keyword>
<reference evidence="2 3" key="1">
    <citation type="submission" date="2023-07" db="EMBL/GenBank/DDBJ databases">
        <title>Genomic Encyclopedia of Type Strains, Phase IV (KMG-IV): sequencing the most valuable type-strain genomes for metagenomic binning, comparative biology and taxonomic classification.</title>
        <authorList>
            <person name="Goeker M."/>
        </authorList>
    </citation>
    <scope>NUCLEOTIDE SEQUENCE [LARGE SCALE GENOMIC DNA]</scope>
    <source>
        <strain evidence="2 3">DSM 15448</strain>
    </source>
</reference>
<feature type="transmembrane region" description="Helical" evidence="1">
    <location>
        <begin position="7"/>
        <end position="28"/>
    </location>
</feature>
<evidence type="ECO:0000256" key="1">
    <source>
        <dbReference type="SAM" id="Phobius"/>
    </source>
</evidence>
<organism evidence="2 3">
    <name type="scientific">Alkalibacillus filiformis</name>
    <dbReference type="NCBI Taxonomy" id="200990"/>
    <lineage>
        <taxon>Bacteria</taxon>
        <taxon>Bacillati</taxon>
        <taxon>Bacillota</taxon>
        <taxon>Bacilli</taxon>
        <taxon>Bacillales</taxon>
        <taxon>Bacillaceae</taxon>
        <taxon>Alkalibacillus</taxon>
    </lineage>
</organism>
<dbReference type="Proteomes" id="UP001236723">
    <property type="component" value="Unassembled WGS sequence"/>
</dbReference>
<keyword evidence="1" id="KW-0812">Transmembrane</keyword>
<name>A0ABU0DP87_9BACI</name>
<proteinExistence type="predicted"/>
<dbReference type="EMBL" id="JAUSUP010000001">
    <property type="protein sequence ID" value="MDQ0350249.1"/>
    <property type="molecule type" value="Genomic_DNA"/>
</dbReference>
<keyword evidence="3" id="KW-1185">Reference proteome</keyword>
<keyword evidence="1" id="KW-0472">Membrane</keyword>
<accession>A0ABU0DP87</accession>
<evidence type="ECO:0000313" key="3">
    <source>
        <dbReference type="Proteomes" id="UP001236723"/>
    </source>
</evidence>
<protein>
    <submittedName>
        <fullName evidence="2">Uncharacterized protein</fullName>
    </submittedName>
</protein>
<sequence>MKREYKVLVIALVAAAFILSLFAFRLLVQ</sequence>
<evidence type="ECO:0000313" key="2">
    <source>
        <dbReference type="EMBL" id="MDQ0350249.1"/>
    </source>
</evidence>
<comment type="caution">
    <text evidence="2">The sequence shown here is derived from an EMBL/GenBank/DDBJ whole genome shotgun (WGS) entry which is preliminary data.</text>
</comment>